<dbReference type="EMBL" id="CP133619">
    <property type="protein sequence ID" value="WMV41396.1"/>
    <property type="molecule type" value="Genomic_DNA"/>
</dbReference>
<evidence type="ECO:0000313" key="2">
    <source>
        <dbReference type="Proteomes" id="UP001234989"/>
    </source>
</evidence>
<organism evidence="1 2">
    <name type="scientific">Solanum verrucosum</name>
    <dbReference type="NCBI Taxonomy" id="315347"/>
    <lineage>
        <taxon>Eukaryota</taxon>
        <taxon>Viridiplantae</taxon>
        <taxon>Streptophyta</taxon>
        <taxon>Embryophyta</taxon>
        <taxon>Tracheophyta</taxon>
        <taxon>Spermatophyta</taxon>
        <taxon>Magnoliopsida</taxon>
        <taxon>eudicotyledons</taxon>
        <taxon>Gunneridae</taxon>
        <taxon>Pentapetalae</taxon>
        <taxon>asterids</taxon>
        <taxon>lamiids</taxon>
        <taxon>Solanales</taxon>
        <taxon>Solanaceae</taxon>
        <taxon>Solanoideae</taxon>
        <taxon>Solaneae</taxon>
        <taxon>Solanum</taxon>
    </lineage>
</organism>
<name>A0AAF0U953_SOLVR</name>
<keyword evidence="2" id="KW-1185">Reference proteome</keyword>
<accession>A0AAF0U953</accession>
<evidence type="ECO:0000313" key="1">
    <source>
        <dbReference type="EMBL" id="WMV41396.1"/>
    </source>
</evidence>
<dbReference type="AlphaFoldDB" id="A0AAF0U953"/>
<sequence length="70" mass="7977">TLVRIANQLGDLPFSIVHRHFAPSFDIIVLWVIGRHSSSSKNFSAMPRLLFFSRTGSFTSRLSTLEQKEK</sequence>
<dbReference type="Proteomes" id="UP001234989">
    <property type="component" value="Chromosome 8"/>
</dbReference>
<proteinExistence type="predicted"/>
<protein>
    <submittedName>
        <fullName evidence="1">Uncharacterized protein</fullName>
    </submittedName>
</protein>
<reference evidence="1" key="1">
    <citation type="submission" date="2023-08" db="EMBL/GenBank/DDBJ databases">
        <title>A de novo genome assembly of Solanum verrucosum Schlechtendal, a Mexican diploid species geographically isolated from the other diploid A-genome species in potato relatives.</title>
        <authorList>
            <person name="Hosaka K."/>
        </authorList>
    </citation>
    <scope>NUCLEOTIDE SEQUENCE</scope>
    <source>
        <tissue evidence="1">Young leaves</tissue>
    </source>
</reference>
<feature type="non-terminal residue" evidence="1">
    <location>
        <position position="1"/>
    </location>
</feature>
<gene>
    <name evidence="1" type="ORF">MTR67_034781</name>
</gene>